<accession>A0ABX5EDW6</accession>
<dbReference type="Pfam" id="PF02518">
    <property type="entry name" value="HATPase_c"/>
    <property type="match status" value="1"/>
</dbReference>
<dbReference type="InterPro" id="IPR036097">
    <property type="entry name" value="HisK_dim/P_sf"/>
</dbReference>
<dbReference type="SMART" id="SM00388">
    <property type="entry name" value="HisKA"/>
    <property type="match status" value="1"/>
</dbReference>
<feature type="domain" description="Histidine kinase" evidence="12">
    <location>
        <begin position="175"/>
        <end position="391"/>
    </location>
</feature>
<dbReference type="PANTHER" id="PTHR43304">
    <property type="entry name" value="PHYTOCHROME-LIKE PROTEIN CPH1"/>
    <property type="match status" value="1"/>
</dbReference>
<evidence type="ECO:0000256" key="5">
    <source>
        <dbReference type="ARBA" id="ARBA00022679"/>
    </source>
</evidence>
<keyword evidence="6 11" id="KW-0812">Transmembrane</keyword>
<evidence type="ECO:0000256" key="11">
    <source>
        <dbReference type="SAM" id="Phobius"/>
    </source>
</evidence>
<evidence type="ECO:0000256" key="6">
    <source>
        <dbReference type="ARBA" id="ARBA00022692"/>
    </source>
</evidence>
<evidence type="ECO:0000256" key="1">
    <source>
        <dbReference type="ARBA" id="ARBA00000085"/>
    </source>
</evidence>
<keyword evidence="4" id="KW-0597">Phosphoprotein</keyword>
<comment type="caution">
    <text evidence="14">The sequence shown here is derived from an EMBL/GenBank/DDBJ whole genome shotgun (WGS) entry which is preliminary data.</text>
</comment>
<sequence>MGPLVSERPSVLTGLRRLLRGAGVVLLLVLVVAFVAVLVSLRLLADGADAEAIELARRWNEVVLVVVGVLGVVAVVLGWMVWQAVQRGVTAPLGTLAAEVRKASAGEHDHEIPRVGAGEVAALSRDVENMRRELVQQVAEAREAHAEAEDAQDRLQEQARELERSNRDLEQFAYVASHDLQEPLRKVASFTQLLQKRYGGQLDDRADQYIAFAVDGAHRMQRLIQDLLSFSRVGRSGVAHEDVDLESVLRQVLADLSQRIEDEGAEVTHDPLPVVRGEKGLLTMLLRNVVGNALKFRHPDRPPRVHVTARRGEDGASWELACSDNGIGIDPQYAERVFVIFQRLHPKEVYSGTGIGLALVKRVVEHHGGRVWIDPDATQGTTIRWTLAASA</sequence>
<organism evidence="14 15">
    <name type="scientific">Isoptericola halotolerans</name>
    <dbReference type="NCBI Taxonomy" id="300560"/>
    <lineage>
        <taxon>Bacteria</taxon>
        <taxon>Bacillati</taxon>
        <taxon>Actinomycetota</taxon>
        <taxon>Actinomycetes</taxon>
        <taxon>Micrococcales</taxon>
        <taxon>Promicromonosporaceae</taxon>
        <taxon>Isoptericola</taxon>
    </lineage>
</organism>
<keyword evidence="8 11" id="KW-1133">Transmembrane helix</keyword>
<proteinExistence type="predicted"/>
<feature type="coiled-coil region" evidence="10">
    <location>
        <begin position="120"/>
        <end position="172"/>
    </location>
</feature>
<name>A0ABX5EDW6_9MICO</name>
<evidence type="ECO:0000256" key="3">
    <source>
        <dbReference type="ARBA" id="ARBA00012438"/>
    </source>
</evidence>
<feature type="transmembrane region" description="Helical" evidence="11">
    <location>
        <begin position="20"/>
        <end position="41"/>
    </location>
</feature>
<gene>
    <name evidence="14" type="ORF">BCL65_10782</name>
</gene>
<dbReference type="InterPro" id="IPR052162">
    <property type="entry name" value="Sensor_kinase/Photoreceptor"/>
</dbReference>
<keyword evidence="7" id="KW-0418">Kinase</keyword>
<dbReference type="SUPFAM" id="SSF55874">
    <property type="entry name" value="ATPase domain of HSP90 chaperone/DNA topoisomerase II/histidine kinase"/>
    <property type="match status" value="1"/>
</dbReference>
<evidence type="ECO:0000259" key="12">
    <source>
        <dbReference type="PROSITE" id="PS50109"/>
    </source>
</evidence>
<keyword evidence="9" id="KW-0902">Two-component regulatory system</keyword>
<comment type="subcellular location">
    <subcellularLocation>
        <location evidence="2">Cell membrane</location>
    </subcellularLocation>
</comment>
<dbReference type="InterPro" id="IPR004358">
    <property type="entry name" value="Sig_transdc_His_kin-like_C"/>
</dbReference>
<evidence type="ECO:0000256" key="8">
    <source>
        <dbReference type="ARBA" id="ARBA00022989"/>
    </source>
</evidence>
<reference evidence="14 15" key="1">
    <citation type="submission" date="2018-03" db="EMBL/GenBank/DDBJ databases">
        <title>Comparative analysis of microorganisms from saline springs in Andes Mountain Range, Colombia.</title>
        <authorList>
            <person name="Rubin E."/>
        </authorList>
    </citation>
    <scope>NUCLEOTIDE SEQUENCE [LARGE SCALE GENOMIC DNA]</scope>
    <source>
        <strain evidence="14 15">CG 23</strain>
    </source>
</reference>
<dbReference type="EC" id="2.7.13.3" evidence="3"/>
<feature type="domain" description="HAMP" evidence="13">
    <location>
        <begin position="87"/>
        <end position="139"/>
    </location>
</feature>
<dbReference type="Gene3D" id="1.10.287.130">
    <property type="match status" value="1"/>
</dbReference>
<dbReference type="InterPro" id="IPR005467">
    <property type="entry name" value="His_kinase_dom"/>
</dbReference>
<dbReference type="Gene3D" id="3.30.565.10">
    <property type="entry name" value="Histidine kinase-like ATPase, C-terminal domain"/>
    <property type="match status" value="1"/>
</dbReference>
<dbReference type="InterPro" id="IPR003594">
    <property type="entry name" value="HATPase_dom"/>
</dbReference>
<dbReference type="SUPFAM" id="SSF47384">
    <property type="entry name" value="Homodimeric domain of signal transducing histidine kinase"/>
    <property type="match status" value="1"/>
</dbReference>
<evidence type="ECO:0000256" key="7">
    <source>
        <dbReference type="ARBA" id="ARBA00022777"/>
    </source>
</evidence>
<evidence type="ECO:0000313" key="14">
    <source>
        <dbReference type="EMBL" id="PRZ05595.1"/>
    </source>
</evidence>
<dbReference type="Pfam" id="PF00512">
    <property type="entry name" value="HisKA"/>
    <property type="match status" value="1"/>
</dbReference>
<dbReference type="PROSITE" id="PS50109">
    <property type="entry name" value="HIS_KIN"/>
    <property type="match status" value="1"/>
</dbReference>
<keyword evidence="5" id="KW-0808">Transferase</keyword>
<dbReference type="Proteomes" id="UP000239895">
    <property type="component" value="Unassembled WGS sequence"/>
</dbReference>
<evidence type="ECO:0000256" key="10">
    <source>
        <dbReference type="SAM" id="Coils"/>
    </source>
</evidence>
<keyword evidence="15" id="KW-1185">Reference proteome</keyword>
<evidence type="ECO:0000313" key="15">
    <source>
        <dbReference type="Proteomes" id="UP000239895"/>
    </source>
</evidence>
<dbReference type="SMART" id="SM00387">
    <property type="entry name" value="HATPase_c"/>
    <property type="match status" value="1"/>
</dbReference>
<keyword evidence="11" id="KW-0472">Membrane</keyword>
<dbReference type="InterPro" id="IPR036890">
    <property type="entry name" value="HATPase_C_sf"/>
</dbReference>
<evidence type="ECO:0000259" key="13">
    <source>
        <dbReference type="PROSITE" id="PS50885"/>
    </source>
</evidence>
<dbReference type="PANTHER" id="PTHR43304:SF1">
    <property type="entry name" value="PAC DOMAIN-CONTAINING PROTEIN"/>
    <property type="match status" value="1"/>
</dbReference>
<evidence type="ECO:0000256" key="9">
    <source>
        <dbReference type="ARBA" id="ARBA00023012"/>
    </source>
</evidence>
<dbReference type="PROSITE" id="PS50885">
    <property type="entry name" value="HAMP"/>
    <property type="match status" value="1"/>
</dbReference>
<feature type="transmembrane region" description="Helical" evidence="11">
    <location>
        <begin position="62"/>
        <end position="82"/>
    </location>
</feature>
<protein>
    <recommendedName>
        <fullName evidence="3">histidine kinase</fullName>
        <ecNumber evidence="3">2.7.13.3</ecNumber>
    </recommendedName>
</protein>
<dbReference type="InterPro" id="IPR003660">
    <property type="entry name" value="HAMP_dom"/>
</dbReference>
<comment type="catalytic activity">
    <reaction evidence="1">
        <text>ATP + protein L-histidine = ADP + protein N-phospho-L-histidine.</text>
        <dbReference type="EC" id="2.7.13.3"/>
    </reaction>
</comment>
<dbReference type="InterPro" id="IPR003661">
    <property type="entry name" value="HisK_dim/P_dom"/>
</dbReference>
<dbReference type="EMBL" id="PVTX01000007">
    <property type="protein sequence ID" value="PRZ05595.1"/>
    <property type="molecule type" value="Genomic_DNA"/>
</dbReference>
<dbReference type="Gene3D" id="6.10.340.10">
    <property type="match status" value="1"/>
</dbReference>
<evidence type="ECO:0000256" key="4">
    <source>
        <dbReference type="ARBA" id="ARBA00022553"/>
    </source>
</evidence>
<dbReference type="SMART" id="SM00304">
    <property type="entry name" value="HAMP"/>
    <property type="match status" value="1"/>
</dbReference>
<evidence type="ECO:0000256" key="2">
    <source>
        <dbReference type="ARBA" id="ARBA00004236"/>
    </source>
</evidence>
<dbReference type="PRINTS" id="PR00344">
    <property type="entry name" value="BCTRLSENSOR"/>
</dbReference>
<keyword evidence="10" id="KW-0175">Coiled coil</keyword>
<dbReference type="CDD" id="cd00082">
    <property type="entry name" value="HisKA"/>
    <property type="match status" value="1"/>
</dbReference>